<organism evidence="1 2">
    <name type="scientific">Scleroderma citrinum Foug A</name>
    <dbReference type="NCBI Taxonomy" id="1036808"/>
    <lineage>
        <taxon>Eukaryota</taxon>
        <taxon>Fungi</taxon>
        <taxon>Dikarya</taxon>
        <taxon>Basidiomycota</taxon>
        <taxon>Agaricomycotina</taxon>
        <taxon>Agaricomycetes</taxon>
        <taxon>Agaricomycetidae</taxon>
        <taxon>Boletales</taxon>
        <taxon>Sclerodermatineae</taxon>
        <taxon>Sclerodermataceae</taxon>
        <taxon>Scleroderma</taxon>
    </lineage>
</organism>
<dbReference type="HOGENOM" id="CLU_023805_5_2_1"/>
<dbReference type="InParanoid" id="A0A0C2YN67"/>
<evidence type="ECO:0008006" key="3">
    <source>
        <dbReference type="Google" id="ProtNLM"/>
    </source>
</evidence>
<dbReference type="EMBL" id="KN822279">
    <property type="protein sequence ID" value="KIM51168.1"/>
    <property type="molecule type" value="Genomic_DNA"/>
</dbReference>
<evidence type="ECO:0000313" key="1">
    <source>
        <dbReference type="EMBL" id="KIM51168.1"/>
    </source>
</evidence>
<sequence length="96" mass="10963">NHFRILIVGRSNAGKTTTLQRVCAITEQPKSLMGRGKRIPHLQIFSDTSQREERGIENELIFRTNSGFIFHDYCKFKAGSVDELTTLRRTGEPCHT</sequence>
<evidence type="ECO:0000313" key="2">
    <source>
        <dbReference type="Proteomes" id="UP000053989"/>
    </source>
</evidence>
<keyword evidence="2" id="KW-1185">Reference proteome</keyword>
<reference evidence="2" key="2">
    <citation type="submission" date="2015-01" db="EMBL/GenBank/DDBJ databases">
        <title>Evolutionary Origins and Diversification of the Mycorrhizal Mutualists.</title>
        <authorList>
            <consortium name="DOE Joint Genome Institute"/>
            <consortium name="Mycorrhizal Genomics Consortium"/>
            <person name="Kohler A."/>
            <person name="Kuo A."/>
            <person name="Nagy L.G."/>
            <person name="Floudas D."/>
            <person name="Copeland A."/>
            <person name="Barry K.W."/>
            <person name="Cichocki N."/>
            <person name="Veneault-Fourrey C."/>
            <person name="LaButti K."/>
            <person name="Lindquist E.A."/>
            <person name="Lipzen A."/>
            <person name="Lundell T."/>
            <person name="Morin E."/>
            <person name="Murat C."/>
            <person name="Riley R."/>
            <person name="Ohm R."/>
            <person name="Sun H."/>
            <person name="Tunlid A."/>
            <person name="Henrissat B."/>
            <person name="Grigoriev I.V."/>
            <person name="Hibbett D.S."/>
            <person name="Martin F."/>
        </authorList>
    </citation>
    <scope>NUCLEOTIDE SEQUENCE [LARGE SCALE GENOMIC DNA]</scope>
    <source>
        <strain evidence="2">Foug A</strain>
    </source>
</reference>
<proteinExistence type="predicted"/>
<feature type="non-terminal residue" evidence="1">
    <location>
        <position position="1"/>
    </location>
</feature>
<dbReference type="AlphaFoldDB" id="A0A0C2YN67"/>
<accession>A0A0C2YN67</accession>
<dbReference type="OrthoDB" id="3172613at2759"/>
<dbReference type="SUPFAM" id="SSF52540">
    <property type="entry name" value="P-loop containing nucleoside triphosphate hydrolases"/>
    <property type="match status" value="1"/>
</dbReference>
<dbReference type="InterPro" id="IPR027417">
    <property type="entry name" value="P-loop_NTPase"/>
</dbReference>
<name>A0A0C2YN67_9AGAM</name>
<dbReference type="Proteomes" id="UP000053989">
    <property type="component" value="Unassembled WGS sequence"/>
</dbReference>
<protein>
    <recommendedName>
        <fullName evidence="3">G domain-containing protein</fullName>
    </recommendedName>
</protein>
<gene>
    <name evidence="1" type="ORF">SCLCIDRAFT_143854</name>
</gene>
<reference evidence="1 2" key="1">
    <citation type="submission" date="2014-04" db="EMBL/GenBank/DDBJ databases">
        <authorList>
            <consortium name="DOE Joint Genome Institute"/>
            <person name="Kuo A."/>
            <person name="Kohler A."/>
            <person name="Nagy L.G."/>
            <person name="Floudas D."/>
            <person name="Copeland A."/>
            <person name="Barry K.W."/>
            <person name="Cichocki N."/>
            <person name="Veneault-Fourrey C."/>
            <person name="LaButti K."/>
            <person name="Lindquist E.A."/>
            <person name="Lipzen A."/>
            <person name="Lundell T."/>
            <person name="Morin E."/>
            <person name="Murat C."/>
            <person name="Sun H."/>
            <person name="Tunlid A."/>
            <person name="Henrissat B."/>
            <person name="Grigoriev I.V."/>
            <person name="Hibbett D.S."/>
            <person name="Martin F."/>
            <person name="Nordberg H.P."/>
            <person name="Cantor M.N."/>
            <person name="Hua S.X."/>
        </authorList>
    </citation>
    <scope>NUCLEOTIDE SEQUENCE [LARGE SCALE GENOMIC DNA]</scope>
    <source>
        <strain evidence="1 2">Foug A</strain>
    </source>
</reference>